<keyword evidence="3" id="KW-1185">Reference proteome</keyword>
<dbReference type="Proteomes" id="UP000002872">
    <property type="component" value="Unassembled WGS sequence"/>
</dbReference>
<dbReference type="EMBL" id="GL870879">
    <property type="protein sequence ID" value="EIJ88174.1"/>
    <property type="molecule type" value="Genomic_DNA"/>
</dbReference>
<gene>
    <name evidence="2" type="ORF">NEQG_01618</name>
</gene>
<reference evidence="2" key="1">
    <citation type="submission" date="2011-01" db="EMBL/GenBank/DDBJ databases">
        <title>The Genome Sequence of Nematocida parisii strain ERTm3.</title>
        <authorList>
            <consortium name="The Broad Institute Genome Sequencing Platform"/>
            <consortium name="The Broad Institute Genome Sequencing Center for Infectious Disease"/>
            <person name="Cuomo C."/>
            <person name="Troemel E."/>
            <person name="Young S.K."/>
            <person name="Zeng Q."/>
            <person name="Gargeya S."/>
            <person name="Fitzgerald M."/>
            <person name="Haas B."/>
            <person name="Abouelleil A."/>
            <person name="Alvarado L."/>
            <person name="Arachchi H.M."/>
            <person name="Berlin A."/>
            <person name="Chapman S.B."/>
            <person name="Gearin G."/>
            <person name="Goldberg J."/>
            <person name="Griggs A."/>
            <person name="Gujja S."/>
            <person name="Hansen M."/>
            <person name="Heiman D."/>
            <person name="Howarth C."/>
            <person name="Larimer J."/>
            <person name="Lui A."/>
            <person name="MacDonald P.J.P."/>
            <person name="McCowen C."/>
            <person name="Montmayeur A."/>
            <person name="Murphy C."/>
            <person name="Neiman D."/>
            <person name="Pearson M."/>
            <person name="Priest M."/>
            <person name="Roberts A."/>
            <person name="Saif S."/>
            <person name="Shea T."/>
            <person name="Sisk P."/>
            <person name="Stolte C."/>
            <person name="Sykes S."/>
            <person name="Wortman J."/>
            <person name="Nusbaum C."/>
            <person name="Birren B."/>
        </authorList>
    </citation>
    <scope>NUCLEOTIDE SEQUENCE</scope>
    <source>
        <strain evidence="2">ERTm3</strain>
    </source>
</reference>
<dbReference type="AlphaFoldDB" id="I3EG27"/>
<organism evidence="2 3">
    <name type="scientific">Nematocida parisii (strain ERTm3)</name>
    <name type="common">Nematode killer fungus</name>
    <dbReference type="NCBI Taxonomy" id="935791"/>
    <lineage>
        <taxon>Eukaryota</taxon>
        <taxon>Fungi</taxon>
        <taxon>Fungi incertae sedis</taxon>
        <taxon>Microsporidia</taxon>
        <taxon>Nematocida</taxon>
    </lineage>
</organism>
<sequence>MVKKNIVKLFISVLLLVCLLNFSTSHVKAADGASGGDSGGGTQGTFKDVFTHTFIQTQTTDGFFIKTGKITFNVITSPIWFVYNLASYGFGTISGRGWTF</sequence>
<keyword evidence="1" id="KW-0732">Signal</keyword>
<dbReference type="HOGENOM" id="CLU_2306813_0_0_1"/>
<evidence type="ECO:0000256" key="1">
    <source>
        <dbReference type="SAM" id="SignalP"/>
    </source>
</evidence>
<dbReference type="OMA" id="FTHTFIQ"/>
<dbReference type="VEuPathDB" id="MicrosporidiaDB:NEQG_01618"/>
<feature type="chain" id="PRO_5003670440" evidence="1">
    <location>
        <begin position="30"/>
        <end position="100"/>
    </location>
</feature>
<accession>I3EG27</accession>
<evidence type="ECO:0000313" key="3">
    <source>
        <dbReference type="Proteomes" id="UP000002872"/>
    </source>
</evidence>
<dbReference type="OrthoDB" id="2193131at2759"/>
<feature type="signal peptide" evidence="1">
    <location>
        <begin position="1"/>
        <end position="29"/>
    </location>
</feature>
<dbReference type="InParanoid" id="I3EG27"/>
<proteinExistence type="predicted"/>
<evidence type="ECO:0000313" key="2">
    <source>
        <dbReference type="EMBL" id="EIJ88174.1"/>
    </source>
</evidence>
<name>I3EG27_NEMP3</name>
<protein>
    <submittedName>
        <fullName evidence="2">Uncharacterized protein</fullName>
    </submittedName>
</protein>